<dbReference type="Pfam" id="PF16976">
    <property type="entry name" value="RcpC"/>
    <property type="match status" value="1"/>
</dbReference>
<reference evidence="2 3" key="1">
    <citation type="submission" date="2023-07" db="EMBL/GenBank/DDBJ databases">
        <title>Sorghum-associated microbial communities from plants grown in Nebraska, USA.</title>
        <authorList>
            <person name="Schachtman D."/>
        </authorList>
    </citation>
    <scope>NUCLEOTIDE SEQUENCE [LARGE SCALE GENOMIC DNA]</scope>
    <source>
        <strain evidence="2 3">DS2154</strain>
    </source>
</reference>
<organism evidence="2 3">
    <name type="scientific">Caulobacter rhizosphaerae</name>
    <dbReference type="NCBI Taxonomy" id="2010972"/>
    <lineage>
        <taxon>Bacteria</taxon>
        <taxon>Pseudomonadati</taxon>
        <taxon>Pseudomonadota</taxon>
        <taxon>Alphaproteobacteria</taxon>
        <taxon>Caulobacterales</taxon>
        <taxon>Caulobacteraceae</taxon>
        <taxon>Caulobacter</taxon>
    </lineage>
</organism>
<keyword evidence="3" id="KW-1185">Reference proteome</keyword>
<evidence type="ECO:0000313" key="3">
    <source>
        <dbReference type="Proteomes" id="UP001262754"/>
    </source>
</evidence>
<evidence type="ECO:0000259" key="1">
    <source>
        <dbReference type="SMART" id="SM00858"/>
    </source>
</evidence>
<name>A0ABU1N3N9_9CAUL</name>
<dbReference type="EMBL" id="JAVDRL010000011">
    <property type="protein sequence ID" value="MDR6533065.1"/>
    <property type="molecule type" value="Genomic_DNA"/>
</dbReference>
<dbReference type="InterPro" id="IPR017592">
    <property type="entry name" value="Pilus_assmbl_Flp-typ_CpaB"/>
</dbReference>
<dbReference type="NCBIfam" id="TIGR03177">
    <property type="entry name" value="pilus_cpaB"/>
    <property type="match status" value="1"/>
</dbReference>
<dbReference type="InterPro" id="IPR013974">
    <property type="entry name" value="SAF"/>
</dbReference>
<accession>A0ABU1N3N9</accession>
<dbReference type="Pfam" id="PF08666">
    <property type="entry name" value="SAF"/>
    <property type="match status" value="1"/>
</dbReference>
<dbReference type="Proteomes" id="UP001262754">
    <property type="component" value="Unassembled WGS sequence"/>
</dbReference>
<proteinExistence type="predicted"/>
<dbReference type="SMART" id="SM00858">
    <property type="entry name" value="SAF"/>
    <property type="match status" value="1"/>
</dbReference>
<sequence length="294" mass="30044">MQTRTVISLAGAVALGLGAVLAARVYMSAGRDAGPAVRESASAPVVVAAQPLTRGFKLQPAVLKVVRYPADSVPLGAFATVAAASTGQGGARIVLKDIAANEPILPDRVSGPGGRANLSGSLTEGMRAVSLRANDVAGVGGFVLPGDRVDVLLTRSRDNNQPDTSLTQVLAENVRVVGVDQSDNQSADKPVVVKAITVEVTPDQAQAITLAQAVGAVSLVLRQISDQAPLTRQVTTLADLSRGGAPRAAGSITPVRASVRVRAPVIRATAPAMPRTTEVRVTRGVVTTGYEVGS</sequence>
<comment type="caution">
    <text evidence="2">The sequence shown here is derived from an EMBL/GenBank/DDBJ whole genome shotgun (WGS) entry which is preliminary data.</text>
</comment>
<protein>
    <submittedName>
        <fullName evidence="2">Pilus assembly protein CpaB</fullName>
    </submittedName>
</protein>
<dbReference type="RefSeq" id="WP_310033788.1">
    <property type="nucleotide sequence ID" value="NZ_JAVDRL010000011.1"/>
</dbReference>
<gene>
    <name evidence="2" type="ORF">J2800_003826</name>
</gene>
<dbReference type="InterPro" id="IPR031571">
    <property type="entry name" value="RcpC_dom"/>
</dbReference>
<feature type="domain" description="SAF" evidence="1">
    <location>
        <begin position="43"/>
        <end position="110"/>
    </location>
</feature>
<evidence type="ECO:0000313" key="2">
    <source>
        <dbReference type="EMBL" id="MDR6533065.1"/>
    </source>
</evidence>
<dbReference type="CDD" id="cd11614">
    <property type="entry name" value="SAF_CpaB_FlgA_like"/>
    <property type="match status" value="1"/>
</dbReference>